<comment type="caution">
    <text evidence="1">The sequence shown here is derived from an EMBL/GenBank/DDBJ whole genome shotgun (WGS) entry which is preliminary data.</text>
</comment>
<protein>
    <submittedName>
        <fullName evidence="1">Uncharacterized protein</fullName>
    </submittedName>
</protein>
<organism evidence="1 2">
    <name type="scientific">Sulfuritortus calidifontis</name>
    <dbReference type="NCBI Taxonomy" id="1914471"/>
    <lineage>
        <taxon>Bacteria</taxon>
        <taxon>Pseudomonadati</taxon>
        <taxon>Pseudomonadota</taxon>
        <taxon>Betaproteobacteria</taxon>
        <taxon>Nitrosomonadales</taxon>
        <taxon>Thiobacillaceae</taxon>
        <taxon>Sulfuritortus</taxon>
    </lineage>
</organism>
<reference evidence="1 2" key="1">
    <citation type="submission" date="2019-03" db="EMBL/GenBank/DDBJ databases">
        <title>Genomic Encyclopedia of Type Strains, Phase IV (KMG-IV): sequencing the most valuable type-strain genomes for metagenomic binning, comparative biology and taxonomic classification.</title>
        <authorList>
            <person name="Goeker M."/>
        </authorList>
    </citation>
    <scope>NUCLEOTIDE SEQUENCE [LARGE SCALE GENOMIC DNA]</scope>
    <source>
        <strain evidence="1 2">DSM 103923</strain>
    </source>
</reference>
<evidence type="ECO:0000313" key="2">
    <source>
        <dbReference type="Proteomes" id="UP000295135"/>
    </source>
</evidence>
<name>A0A4R3JQI7_9PROT</name>
<dbReference type="EMBL" id="SLZY01000022">
    <property type="protein sequence ID" value="TCS69017.1"/>
    <property type="molecule type" value="Genomic_DNA"/>
</dbReference>
<dbReference type="AlphaFoldDB" id="A0A4R3JQI7"/>
<proteinExistence type="predicted"/>
<dbReference type="RefSeq" id="WP_126460010.1">
    <property type="nucleotide sequence ID" value="NZ_AP018721.1"/>
</dbReference>
<dbReference type="Proteomes" id="UP000295135">
    <property type="component" value="Unassembled WGS sequence"/>
</dbReference>
<evidence type="ECO:0000313" key="1">
    <source>
        <dbReference type="EMBL" id="TCS69017.1"/>
    </source>
</evidence>
<keyword evidence="2" id="KW-1185">Reference proteome</keyword>
<dbReference type="OrthoDB" id="8556654at2"/>
<sequence>MTIECYAQRLLNPFRGVVQIIRYEAAEAVSSDGLNWDIYVSNDELARDLAPGTRVQTSDIRYGSWSSERGLRRGPLYPSDDFLRMEAMGAIVYEHLLRVHDRLPFPLRDRYEFWLLDTAGQPLALLDSACEEGDLAQECGTLWRAGIAASESFVSEAMQAIQPGGDSAAADYLNSYINRSAGERHSAQWFLREPDGSGMGLHGAELDATLVGRRLDAVDFPEFFIARTGHDAGHARLIADYLAWQAPWLLLLPNLDPAQRRQLEQQARAQPFVVEQQHRLYPQLADVAVIQAARVEAMLRRSQAKQDEAAGAMSTFYIELNPAGGNYT</sequence>
<accession>A0A4R3JQI7</accession>
<gene>
    <name evidence="1" type="ORF">EDC61_12232</name>
</gene>